<dbReference type="AlphaFoldDB" id="M2Q404"/>
<feature type="region of interest" description="Disordered" evidence="5">
    <location>
        <begin position="209"/>
        <end position="270"/>
    </location>
</feature>
<gene>
    <name evidence="6" type="ORF">CERSUDRAFT_100375</name>
</gene>
<feature type="compositionally biased region" description="Polar residues" evidence="5">
    <location>
        <begin position="370"/>
        <end position="383"/>
    </location>
</feature>
<dbReference type="InterPro" id="IPR051580">
    <property type="entry name" value="ZnF-Chromatin_assoc"/>
</dbReference>
<dbReference type="OrthoDB" id="3269380at2759"/>
<name>M2Q404_CERS8</name>
<dbReference type="GO" id="GO:0005634">
    <property type="term" value="C:nucleus"/>
    <property type="evidence" value="ECO:0007669"/>
    <property type="project" value="TreeGrafter"/>
</dbReference>
<feature type="region of interest" description="Disordered" evidence="5">
    <location>
        <begin position="631"/>
        <end position="675"/>
    </location>
</feature>
<dbReference type="GO" id="GO:0008270">
    <property type="term" value="F:zinc ion binding"/>
    <property type="evidence" value="ECO:0007669"/>
    <property type="project" value="UniProtKB-KW"/>
</dbReference>
<evidence type="ECO:0000256" key="2">
    <source>
        <dbReference type="ARBA" id="ARBA00022737"/>
    </source>
</evidence>
<sequence>MNWLEPIEFTPCSPWPLDSYLHVSRSPSPSPPPPDSDPLFAPDSSLEQELCSNFSCCGLALHDLHSLLEHFEESHVVVLGADGRPLYPSPSPSPSSAFAHSSTSHPPPSPHASLALNYPHPGPPAPAPADSLLAPALQYAQAASTFRDLTRLARFPPDASPMSASARSDDSFPALGESICLPPALLTVAPPAPPPALPQIDTQVARAPGMDSPVSALDSAESDTAERVKAKARRGDKGRNRAERVELVHREGRERKERQRTAGGRRRDREKTFVCPRPGCTKAYLNPNGLKYHLEKGTCTVVLDSPSSGCRNAKFNRTVLFADIWHAEIWLPPHGPSWTRPLQTPSAPLPPRAARCAHAPPHVKQHPRRSSPTTPRVTCTSCPGTPPAPSSCHTAPKGQSHLPYGREPARAARIASHRARSAPPLLAPVVSATWPSTGARWHGPVHPCPHFSSSTPAPTSTSATRPRVSIYLSPLPRPALFLPHAPFRQSAARLGACDPPVGASAPGARPSAREKAATGNSRARPSLYGILSDLVRPPVALRENPGLRAWHERMLAVANVHATDRQGEQMTAIRCPVGTPGVPPPRIRASLHGLMSRSWPKYDGVAPQNLDVRFDSRHAGVLEGAAPRGLGTCSARVARPGTSSRSNRAARSQMRQGDAGPAGCREHVTAEVTGA</sequence>
<dbReference type="PANTHER" id="PTHR23057">
    <property type="entry name" value="JUXTAPOSED WITH ANOTHER ZINC FINGER PROTEIN 1"/>
    <property type="match status" value="1"/>
</dbReference>
<accession>M2Q404</accession>
<feature type="compositionally biased region" description="Basic and acidic residues" evidence="5">
    <location>
        <begin position="224"/>
        <end position="270"/>
    </location>
</feature>
<organism evidence="6 7">
    <name type="scientific">Ceriporiopsis subvermispora (strain B)</name>
    <name type="common">White-rot fungus</name>
    <name type="synonym">Gelatoporia subvermispora</name>
    <dbReference type="NCBI Taxonomy" id="914234"/>
    <lineage>
        <taxon>Eukaryota</taxon>
        <taxon>Fungi</taxon>
        <taxon>Dikarya</taxon>
        <taxon>Basidiomycota</taxon>
        <taxon>Agaricomycotina</taxon>
        <taxon>Agaricomycetes</taxon>
        <taxon>Polyporales</taxon>
        <taxon>Gelatoporiaceae</taxon>
        <taxon>Gelatoporia</taxon>
    </lineage>
</organism>
<feature type="region of interest" description="Disordered" evidence="5">
    <location>
        <begin position="23"/>
        <end position="42"/>
    </location>
</feature>
<reference evidence="6 7" key="1">
    <citation type="journal article" date="2012" name="Proc. Natl. Acad. Sci. U.S.A.">
        <title>Comparative genomics of Ceriporiopsis subvermispora and Phanerochaete chrysosporium provide insight into selective ligninolysis.</title>
        <authorList>
            <person name="Fernandez-Fueyo E."/>
            <person name="Ruiz-Duenas F.J."/>
            <person name="Ferreira P."/>
            <person name="Floudas D."/>
            <person name="Hibbett D.S."/>
            <person name="Canessa P."/>
            <person name="Larrondo L.F."/>
            <person name="James T.Y."/>
            <person name="Seelenfreund D."/>
            <person name="Lobos S."/>
            <person name="Polanco R."/>
            <person name="Tello M."/>
            <person name="Honda Y."/>
            <person name="Watanabe T."/>
            <person name="Watanabe T."/>
            <person name="Ryu J.S."/>
            <person name="Kubicek C.P."/>
            <person name="Schmoll M."/>
            <person name="Gaskell J."/>
            <person name="Hammel K.E."/>
            <person name="St John F.J."/>
            <person name="Vanden Wymelenberg A."/>
            <person name="Sabat G."/>
            <person name="Splinter BonDurant S."/>
            <person name="Syed K."/>
            <person name="Yadav J.S."/>
            <person name="Doddapaneni H."/>
            <person name="Subramanian V."/>
            <person name="Lavin J.L."/>
            <person name="Oguiza J.A."/>
            <person name="Perez G."/>
            <person name="Pisabarro A.G."/>
            <person name="Ramirez L."/>
            <person name="Santoyo F."/>
            <person name="Master E."/>
            <person name="Coutinho P.M."/>
            <person name="Henrissat B."/>
            <person name="Lombard V."/>
            <person name="Magnuson J.K."/>
            <person name="Kuees U."/>
            <person name="Hori C."/>
            <person name="Igarashi K."/>
            <person name="Samejima M."/>
            <person name="Held B.W."/>
            <person name="Barry K.W."/>
            <person name="LaButti K.M."/>
            <person name="Lapidus A."/>
            <person name="Lindquist E.A."/>
            <person name="Lucas S.M."/>
            <person name="Riley R."/>
            <person name="Salamov A.A."/>
            <person name="Hoffmeister D."/>
            <person name="Schwenk D."/>
            <person name="Hadar Y."/>
            <person name="Yarden O."/>
            <person name="de Vries R.P."/>
            <person name="Wiebenga A."/>
            <person name="Stenlid J."/>
            <person name="Eastwood D."/>
            <person name="Grigoriev I.V."/>
            <person name="Berka R.M."/>
            <person name="Blanchette R.A."/>
            <person name="Kersten P."/>
            <person name="Martinez A.T."/>
            <person name="Vicuna R."/>
            <person name="Cullen D."/>
        </authorList>
    </citation>
    <scope>NUCLEOTIDE SEQUENCE [LARGE SCALE GENOMIC DNA]</scope>
    <source>
        <strain evidence="6 7">B</strain>
    </source>
</reference>
<dbReference type="EMBL" id="KB445818">
    <property type="protein sequence ID" value="EMD31518.1"/>
    <property type="molecule type" value="Genomic_DNA"/>
</dbReference>
<evidence type="ECO:0000313" key="7">
    <source>
        <dbReference type="Proteomes" id="UP000016930"/>
    </source>
</evidence>
<evidence type="ECO:0008006" key="8">
    <source>
        <dbReference type="Google" id="ProtNLM"/>
    </source>
</evidence>
<feature type="compositionally biased region" description="Polar residues" evidence="5">
    <location>
        <begin position="641"/>
        <end position="655"/>
    </location>
</feature>
<evidence type="ECO:0000256" key="5">
    <source>
        <dbReference type="SAM" id="MobiDB-lite"/>
    </source>
</evidence>
<feature type="compositionally biased region" description="Low complexity" evidence="5">
    <location>
        <begin position="94"/>
        <end position="104"/>
    </location>
</feature>
<evidence type="ECO:0000313" key="6">
    <source>
        <dbReference type="EMBL" id="EMD31518.1"/>
    </source>
</evidence>
<keyword evidence="3" id="KW-0863">Zinc-finger</keyword>
<dbReference type="HOGENOM" id="CLU_407082_0_0_1"/>
<dbReference type="PANTHER" id="PTHR23057:SF0">
    <property type="entry name" value="JUXTAPOSED WITH ANOTHER ZINC FINGER PROTEIN 1"/>
    <property type="match status" value="1"/>
</dbReference>
<dbReference type="STRING" id="914234.M2Q404"/>
<proteinExistence type="predicted"/>
<evidence type="ECO:0000256" key="3">
    <source>
        <dbReference type="ARBA" id="ARBA00022771"/>
    </source>
</evidence>
<evidence type="ECO:0000256" key="4">
    <source>
        <dbReference type="ARBA" id="ARBA00022833"/>
    </source>
</evidence>
<feature type="region of interest" description="Disordered" evidence="5">
    <location>
        <begin position="88"/>
        <end position="130"/>
    </location>
</feature>
<keyword evidence="2" id="KW-0677">Repeat</keyword>
<evidence type="ECO:0000256" key="1">
    <source>
        <dbReference type="ARBA" id="ARBA00022723"/>
    </source>
</evidence>
<dbReference type="Proteomes" id="UP000016930">
    <property type="component" value="Unassembled WGS sequence"/>
</dbReference>
<feature type="region of interest" description="Disordered" evidence="5">
    <location>
        <begin position="502"/>
        <end position="522"/>
    </location>
</feature>
<keyword evidence="1" id="KW-0479">Metal-binding</keyword>
<feature type="region of interest" description="Disordered" evidence="5">
    <location>
        <begin position="348"/>
        <end position="404"/>
    </location>
</feature>
<keyword evidence="7" id="KW-1185">Reference proteome</keyword>
<protein>
    <recommendedName>
        <fullName evidence="8">C2H2-type domain-containing protein</fullName>
    </recommendedName>
</protein>
<keyword evidence="4" id="KW-0862">Zinc</keyword>